<keyword evidence="2" id="KW-1185">Reference proteome</keyword>
<accession>Q04EA9</accession>
<gene>
    <name evidence="1" type="ordered locus">OEOE_1344</name>
</gene>
<dbReference type="Proteomes" id="UP000000774">
    <property type="component" value="Chromosome"/>
</dbReference>
<sequence>MFLNNLLPNNLKEVIEMKKETQKLTKLDLRITEFQDSLRKKYAENNKKAKK</sequence>
<reference evidence="1 2" key="1">
    <citation type="journal article" date="2006" name="Proc. Natl. Acad. Sci. U.S.A.">
        <title>Comparative genomics of the lactic acid bacteria.</title>
        <authorList>
            <person name="Makarova K."/>
            <person name="Slesarev A."/>
            <person name="Wolf Y."/>
            <person name="Sorokin A."/>
            <person name="Mirkin B."/>
            <person name="Koonin E."/>
            <person name="Pavlov A."/>
            <person name="Pavlova N."/>
            <person name="Karamychev V."/>
            <person name="Polouchine N."/>
            <person name="Shakhova V."/>
            <person name="Grigoriev I."/>
            <person name="Lou Y."/>
            <person name="Rohksar D."/>
            <person name="Lucas S."/>
            <person name="Huang K."/>
            <person name="Goodstein D.M."/>
            <person name="Hawkins T."/>
            <person name="Plengvidhya V."/>
            <person name="Welker D."/>
            <person name="Hughes J."/>
            <person name="Goh Y."/>
            <person name="Benson A."/>
            <person name="Baldwin K."/>
            <person name="Lee J.H."/>
            <person name="Diaz-Muniz I."/>
            <person name="Dosti B."/>
            <person name="Smeianov V."/>
            <person name="Wechter W."/>
            <person name="Barabote R."/>
            <person name="Lorca G."/>
            <person name="Altermann E."/>
            <person name="Barrangou R."/>
            <person name="Ganesan B."/>
            <person name="Xie Y."/>
            <person name="Rawsthorne H."/>
            <person name="Tamir D."/>
            <person name="Parker C."/>
            <person name="Breidt F."/>
            <person name="Broadbent J."/>
            <person name="Hutkins R."/>
            <person name="O'Sullivan D."/>
            <person name="Steele J."/>
            <person name="Unlu G."/>
            <person name="Saier M."/>
            <person name="Klaenhammer T."/>
            <person name="Richardson P."/>
            <person name="Kozyavkin S."/>
            <person name="Weimer B."/>
            <person name="Mills D."/>
        </authorList>
    </citation>
    <scope>NUCLEOTIDE SEQUENCE [LARGE SCALE GENOMIC DNA]</scope>
    <source>
        <strain evidence="2">ATCC BAA-331 / PSU-1</strain>
    </source>
</reference>
<organism evidence="1 2">
    <name type="scientific">Oenococcus oeni (strain ATCC BAA-331 / PSU-1)</name>
    <dbReference type="NCBI Taxonomy" id="203123"/>
    <lineage>
        <taxon>Bacteria</taxon>
        <taxon>Bacillati</taxon>
        <taxon>Bacillota</taxon>
        <taxon>Bacilli</taxon>
        <taxon>Lactobacillales</taxon>
        <taxon>Lactobacillaceae</taxon>
        <taxon>Oenococcus</taxon>
    </lineage>
</organism>
<dbReference type="HOGENOM" id="CLU_3101554_0_0_9"/>
<evidence type="ECO:0000313" key="2">
    <source>
        <dbReference type="Proteomes" id="UP000000774"/>
    </source>
</evidence>
<dbReference type="KEGG" id="ooe:OEOE_1344"/>
<dbReference type="EMBL" id="CP000411">
    <property type="protein sequence ID" value="ABJ57213.1"/>
    <property type="molecule type" value="Genomic_DNA"/>
</dbReference>
<name>Q04EA9_OENOB</name>
<protein>
    <submittedName>
        <fullName evidence="1">Uncharacterized protein</fullName>
    </submittedName>
</protein>
<dbReference type="STRING" id="203123.OEOE_1344"/>
<proteinExistence type="predicted"/>
<evidence type="ECO:0000313" key="1">
    <source>
        <dbReference type="EMBL" id="ABJ57213.1"/>
    </source>
</evidence>
<dbReference type="AlphaFoldDB" id="Q04EA9"/>